<feature type="region of interest" description="Disordered" evidence="1">
    <location>
        <begin position="1"/>
        <end position="20"/>
    </location>
</feature>
<evidence type="ECO:0000256" key="2">
    <source>
        <dbReference type="SAM" id="Phobius"/>
    </source>
</evidence>
<accession>A0A6A5JXA6</accession>
<keyword evidence="2" id="KW-0812">Transmembrane</keyword>
<sequence length="387" mass="43289">MDSAPAVSVPASSGTKCASSSPICVFEDHPRSIIDIVVIYSHSALFQKYREHQEDCCERLKAAKLPARILTFTYDARVFESWNGAEGAAILYQSFSSEREASGRTKSRIIFISAHRNEDWVIPIILADSFAVGLESPVEGIDVSSVYSASIVRSTIGVLHFPPSQYTYRQRVLETAILVFLQWVGVVVLHCSDPSTGCSIGSFQSPLFFTGFIIDSSISDRPFSRIFTFWFSLEVIFWVFQDSPDMRIIESALRYTTLGFFPLYYWFLAMLQFNVNRHDQLQWLFLGVSIVAVITKHWLSSAGSFASPQALLFTLPLAITASMVCSACFHCVWRFLSGTGELERKVRLLAHRASKTVPGNLLPFLGFEDMIVENESIFTSLFGLGPT</sequence>
<reference evidence="3" key="1">
    <citation type="submission" date="2020-01" db="EMBL/GenBank/DDBJ databases">
        <authorList>
            <consortium name="DOE Joint Genome Institute"/>
            <person name="Haridas S."/>
            <person name="Albert R."/>
            <person name="Binder M."/>
            <person name="Bloem J."/>
            <person name="Labutti K."/>
            <person name="Salamov A."/>
            <person name="Andreopoulos B."/>
            <person name="Baker S.E."/>
            <person name="Barry K."/>
            <person name="Bills G."/>
            <person name="Bluhm B.H."/>
            <person name="Cannon C."/>
            <person name="Castanera R."/>
            <person name="Culley D.E."/>
            <person name="Daum C."/>
            <person name="Ezra D."/>
            <person name="Gonzalez J.B."/>
            <person name="Henrissat B."/>
            <person name="Kuo A."/>
            <person name="Liang C."/>
            <person name="Lipzen A."/>
            <person name="Lutzoni F."/>
            <person name="Magnuson J."/>
            <person name="Mondo S."/>
            <person name="Nolan M."/>
            <person name="Ohm R."/>
            <person name="Pangilinan J."/>
            <person name="Park H.-J."/>
            <person name="Ramirez L."/>
            <person name="Alfaro M."/>
            <person name="Sun H."/>
            <person name="Tritt A."/>
            <person name="Yoshinaga Y."/>
            <person name="Zwiers L.-H."/>
            <person name="Turgeon B.G."/>
            <person name="Goodwin S.B."/>
            <person name="Spatafora J.W."/>
            <person name="Crous P.W."/>
            <person name="Grigoriev I.V."/>
        </authorList>
    </citation>
    <scope>NUCLEOTIDE SEQUENCE</scope>
    <source>
        <strain evidence="3">P77</strain>
    </source>
</reference>
<name>A0A6A5JXA6_9PLEO</name>
<proteinExistence type="predicted"/>
<gene>
    <name evidence="3" type="ORF">BDW02DRAFT_574714</name>
</gene>
<dbReference type="AlphaFoldDB" id="A0A6A5JXA6"/>
<keyword evidence="4" id="KW-1185">Reference proteome</keyword>
<feature type="transmembrane region" description="Helical" evidence="2">
    <location>
        <begin position="311"/>
        <end position="336"/>
    </location>
</feature>
<protein>
    <submittedName>
        <fullName evidence="3">Uncharacterized protein</fullName>
    </submittedName>
</protein>
<keyword evidence="2" id="KW-1133">Transmembrane helix</keyword>
<feature type="transmembrane region" description="Helical" evidence="2">
    <location>
        <begin position="283"/>
        <end position="299"/>
    </location>
</feature>
<evidence type="ECO:0000256" key="1">
    <source>
        <dbReference type="SAM" id="MobiDB-lite"/>
    </source>
</evidence>
<evidence type="ECO:0000313" key="4">
    <source>
        <dbReference type="Proteomes" id="UP000800040"/>
    </source>
</evidence>
<dbReference type="EMBL" id="ML975519">
    <property type="protein sequence ID" value="KAF1828621.1"/>
    <property type="molecule type" value="Genomic_DNA"/>
</dbReference>
<organism evidence="3 4">
    <name type="scientific">Decorospora gaudefroyi</name>
    <dbReference type="NCBI Taxonomy" id="184978"/>
    <lineage>
        <taxon>Eukaryota</taxon>
        <taxon>Fungi</taxon>
        <taxon>Dikarya</taxon>
        <taxon>Ascomycota</taxon>
        <taxon>Pezizomycotina</taxon>
        <taxon>Dothideomycetes</taxon>
        <taxon>Pleosporomycetidae</taxon>
        <taxon>Pleosporales</taxon>
        <taxon>Pleosporineae</taxon>
        <taxon>Pleosporaceae</taxon>
        <taxon>Decorospora</taxon>
    </lineage>
</organism>
<dbReference type="OrthoDB" id="3759714at2759"/>
<feature type="compositionally biased region" description="Low complexity" evidence="1">
    <location>
        <begin position="1"/>
        <end position="13"/>
    </location>
</feature>
<keyword evidence="2" id="KW-0472">Membrane</keyword>
<evidence type="ECO:0000313" key="3">
    <source>
        <dbReference type="EMBL" id="KAF1828621.1"/>
    </source>
</evidence>
<feature type="transmembrane region" description="Helical" evidence="2">
    <location>
        <begin position="252"/>
        <end position="271"/>
    </location>
</feature>
<dbReference type="Proteomes" id="UP000800040">
    <property type="component" value="Unassembled WGS sequence"/>
</dbReference>